<feature type="compositionally biased region" description="Basic and acidic residues" evidence="1">
    <location>
        <begin position="757"/>
        <end position="770"/>
    </location>
</feature>
<keyword evidence="3" id="KW-1185">Reference proteome</keyword>
<gene>
    <name evidence="2" type="ORF">N7539_008815</name>
</gene>
<organism evidence="2 3">
    <name type="scientific">Penicillium diatomitis</name>
    <dbReference type="NCBI Taxonomy" id="2819901"/>
    <lineage>
        <taxon>Eukaryota</taxon>
        <taxon>Fungi</taxon>
        <taxon>Dikarya</taxon>
        <taxon>Ascomycota</taxon>
        <taxon>Pezizomycotina</taxon>
        <taxon>Eurotiomycetes</taxon>
        <taxon>Eurotiomycetidae</taxon>
        <taxon>Eurotiales</taxon>
        <taxon>Aspergillaceae</taxon>
        <taxon>Penicillium</taxon>
    </lineage>
</organism>
<dbReference type="GeneID" id="81628660"/>
<feature type="region of interest" description="Disordered" evidence="1">
    <location>
        <begin position="724"/>
        <end position="778"/>
    </location>
</feature>
<feature type="region of interest" description="Disordered" evidence="1">
    <location>
        <begin position="265"/>
        <end position="301"/>
    </location>
</feature>
<reference evidence="2" key="2">
    <citation type="journal article" date="2023" name="IMA Fungus">
        <title>Comparative genomic study of the Penicillium genus elucidates a diverse pangenome and 15 lateral gene transfer events.</title>
        <authorList>
            <person name="Petersen C."/>
            <person name="Sorensen T."/>
            <person name="Nielsen M.R."/>
            <person name="Sondergaard T.E."/>
            <person name="Sorensen J.L."/>
            <person name="Fitzpatrick D.A."/>
            <person name="Frisvad J.C."/>
            <person name="Nielsen K.L."/>
        </authorList>
    </citation>
    <scope>NUCLEOTIDE SEQUENCE</scope>
    <source>
        <strain evidence="2">IBT 30728</strain>
    </source>
</reference>
<protein>
    <submittedName>
        <fullName evidence="2">Uncharacterized protein</fullName>
    </submittedName>
</protein>
<accession>A0A9W9WRD6</accession>
<feature type="compositionally biased region" description="Polar residues" evidence="1">
    <location>
        <begin position="265"/>
        <end position="277"/>
    </location>
</feature>
<dbReference type="AlphaFoldDB" id="A0A9W9WRD6"/>
<evidence type="ECO:0000313" key="2">
    <source>
        <dbReference type="EMBL" id="KAJ5471872.1"/>
    </source>
</evidence>
<dbReference type="RefSeq" id="XP_056786418.1">
    <property type="nucleotide sequence ID" value="XM_056938410.1"/>
</dbReference>
<dbReference type="Proteomes" id="UP001148312">
    <property type="component" value="Unassembled WGS sequence"/>
</dbReference>
<feature type="compositionally biased region" description="Polar residues" evidence="1">
    <location>
        <begin position="291"/>
        <end position="301"/>
    </location>
</feature>
<dbReference type="EMBL" id="JAPWDQ010000014">
    <property type="protein sequence ID" value="KAJ5471872.1"/>
    <property type="molecule type" value="Genomic_DNA"/>
</dbReference>
<reference evidence="2" key="1">
    <citation type="submission" date="2022-12" db="EMBL/GenBank/DDBJ databases">
        <authorList>
            <person name="Petersen C."/>
        </authorList>
    </citation>
    <scope>NUCLEOTIDE SEQUENCE</scope>
    <source>
        <strain evidence="2">IBT 30728</strain>
    </source>
</reference>
<evidence type="ECO:0000313" key="3">
    <source>
        <dbReference type="Proteomes" id="UP001148312"/>
    </source>
</evidence>
<feature type="compositionally biased region" description="Basic and acidic residues" evidence="1">
    <location>
        <begin position="724"/>
        <end position="733"/>
    </location>
</feature>
<comment type="caution">
    <text evidence="2">The sequence shown here is derived from an EMBL/GenBank/DDBJ whole genome shotgun (WGS) entry which is preliminary data.</text>
</comment>
<sequence length="778" mass="86697">MTETSHHDATTDLFPLDRRFSPEPSGSTQTHKNSHERQNHASNWKSPYVEAENDSDSNEMQSPGPDTAQVSRKGVGGHEAHWPRDGFNGAQPNAIHIEKQDDSSTNKPCGEFPMCTGRSELEPTFHINPQINVESSSVHEFPAHLVSSSAAAKPTSDEAYFPHPFDVMDISLDSPLPAKSVHQAGALVDSSDGTWRAAQIPYVQTPLNGGHVADSVDRVLDPVPPVSHSGIRTPPSLRTSHKTSTSDMNYRMHFSQESCLQEATTGATWTEAQTSDVSDVETPSLGEHGPSVTSDATNPNPSKVLTPGGIEEGHCNSYKASASARGFKRNISKFSGPNKARAIEEKQLTRRLTRKWRRWLGAPHRIRTRERNHRGTDGPRSMKCSNELLMNAMKDCFHMSQSTHGPDSRGMNPAEIREVSSPSWQGHTMQYPVTMDRGGSMERSFCSQAEAPSQLYQPTFSFYGSGNQSPPSSRVHGFQLPSALPHNHETDDTDADTQIDKMNKRQMSSTESKTKEDPIAVSPIGPGLEQPQTQPNADVVDQRQDTAVANHILDSKDTHTARLQRYDAISGRARPQRYKLGPKGEKNFQATNVAYASWVVLNGTYIKTVEHRAKSEVKNHVERHISRATNKSGQFYNINLRPVELEYGKPGYISLEDFIKDDDILLYQETSHAEVKNTSAFIETIAQRVTTSLRRYLSRENSAAREKAERKEVKARQARLRKEKLTTEKEGAVKRLRKSSQVKGDTKKSRNRKGRKNEKQVSDRKLRTALERSGLAQF</sequence>
<feature type="region of interest" description="Disordered" evidence="1">
    <location>
        <begin position="1"/>
        <end position="91"/>
    </location>
</feature>
<evidence type="ECO:0000256" key="1">
    <source>
        <dbReference type="SAM" id="MobiDB-lite"/>
    </source>
</evidence>
<feature type="compositionally biased region" description="Basic and acidic residues" evidence="1">
    <location>
        <begin position="1"/>
        <end position="21"/>
    </location>
</feature>
<name>A0A9W9WRD6_9EURO</name>
<proteinExistence type="predicted"/>